<evidence type="ECO:0000256" key="1">
    <source>
        <dbReference type="ARBA" id="ARBA00022723"/>
    </source>
</evidence>
<accession>D9QQJ2</accession>
<dbReference type="CDD" id="cd00118">
    <property type="entry name" value="LysM"/>
    <property type="match status" value="1"/>
</dbReference>
<dbReference type="PROSITE" id="PS51782">
    <property type="entry name" value="LYSM"/>
    <property type="match status" value="1"/>
</dbReference>
<dbReference type="HOGENOM" id="CLU_021264_2_3_9"/>
<dbReference type="GO" id="GO:0005975">
    <property type="term" value="P:carbohydrate metabolic process"/>
    <property type="evidence" value="ECO:0007669"/>
    <property type="project" value="InterPro"/>
</dbReference>
<proteinExistence type="predicted"/>
<dbReference type="PANTHER" id="PTHR10587">
    <property type="entry name" value="GLYCOSYL TRANSFERASE-RELATED"/>
    <property type="match status" value="1"/>
</dbReference>
<dbReference type="SUPFAM" id="SSF88713">
    <property type="entry name" value="Glycoside hydrolase/deacetylase"/>
    <property type="match status" value="1"/>
</dbReference>
<keyword evidence="2" id="KW-0378">Hydrolase</keyword>
<dbReference type="CDD" id="cd10917">
    <property type="entry name" value="CE4_NodB_like_6s_7s"/>
    <property type="match status" value="1"/>
</dbReference>
<dbReference type="CAZy" id="CBM50">
    <property type="family name" value="Carbohydrate-Binding Module Family 50"/>
</dbReference>
<keyword evidence="6" id="KW-1185">Reference proteome</keyword>
<dbReference type="AlphaFoldDB" id="D9QQJ2"/>
<sequence length="318" mass="35854">MSSTKKNLITLLLIFIIISTVCITSYAASNYTIQSGDSLFSISRKYNTNVSTLAKANKIKNPNLIYSGSTLQVPDAVETKSTKDDSNTYTSDNWLSGNGMISISDSKDRSKKIYRRTKADSMQIALTFDDGPDKIYTPQILKILKKYDIKATFFLLGKEVQKYPQITKQIIEEGHLIGNHSWSHPDLTKLDKEELKKEVLTTEEKIKEVTGRAPALIRPPYGAVSDEIVDQLKEMNYKIIHWSVDSLDWNSDTKEEILDRVLPRLKPGVIILFHSSIGKSRNLTPTVQALPAIIEELQKRNIELVTVDKLLSLASYKS</sequence>
<protein>
    <submittedName>
        <fullName evidence="5">Polysaccharide deacetylase</fullName>
    </submittedName>
</protein>
<dbReference type="InterPro" id="IPR018392">
    <property type="entry name" value="LysM"/>
</dbReference>
<evidence type="ECO:0000313" key="5">
    <source>
        <dbReference type="EMBL" id="ADL12783.1"/>
    </source>
</evidence>
<feature type="domain" description="NodB homology" evidence="3">
    <location>
        <begin position="122"/>
        <end position="305"/>
    </location>
</feature>
<dbReference type="Pfam" id="PF01476">
    <property type="entry name" value="LysM"/>
    <property type="match status" value="1"/>
</dbReference>
<dbReference type="SMR" id="D9QQJ2"/>
<dbReference type="eggNOG" id="COG0726">
    <property type="taxonomic scope" value="Bacteria"/>
</dbReference>
<dbReference type="Proteomes" id="UP000001661">
    <property type="component" value="Chromosome"/>
</dbReference>
<evidence type="ECO:0000259" key="4">
    <source>
        <dbReference type="PROSITE" id="PS51782"/>
    </source>
</evidence>
<dbReference type="RefSeq" id="WP_013278229.1">
    <property type="nucleotide sequence ID" value="NC_014378.1"/>
</dbReference>
<reference evidence="5 6" key="1">
    <citation type="journal article" date="2010" name="Stand. Genomic Sci.">
        <title>Complete genome sequence of Acetohalobium arabaticum type strain (Z-7288).</title>
        <authorList>
            <person name="Sikorski J."/>
            <person name="Lapidus A."/>
            <person name="Chertkov O."/>
            <person name="Lucas S."/>
            <person name="Copeland A."/>
            <person name="Glavina Del Rio T."/>
            <person name="Nolan M."/>
            <person name="Tice H."/>
            <person name="Cheng J.F."/>
            <person name="Han C."/>
            <person name="Brambilla E."/>
            <person name="Pitluck S."/>
            <person name="Liolios K."/>
            <person name="Ivanova N."/>
            <person name="Mavromatis K."/>
            <person name="Mikhailova N."/>
            <person name="Pati A."/>
            <person name="Bruce D."/>
            <person name="Detter C."/>
            <person name="Tapia R."/>
            <person name="Goodwin L."/>
            <person name="Chen A."/>
            <person name="Palaniappan K."/>
            <person name="Land M."/>
            <person name="Hauser L."/>
            <person name="Chang Y.J."/>
            <person name="Jeffries C.D."/>
            <person name="Rohde M."/>
            <person name="Goker M."/>
            <person name="Spring S."/>
            <person name="Woyke T."/>
            <person name="Bristow J."/>
            <person name="Eisen J.A."/>
            <person name="Markowitz V."/>
            <person name="Hugenholtz P."/>
            <person name="Kyrpides N.C."/>
            <person name="Klenk H.P."/>
        </authorList>
    </citation>
    <scope>NUCLEOTIDE SEQUENCE [LARGE SCALE GENOMIC DNA]</scope>
    <source>
        <strain evidence="6">ATCC 49924 / DSM 5501 / Z-7288</strain>
    </source>
</reference>
<dbReference type="InterPro" id="IPR002509">
    <property type="entry name" value="NODB_dom"/>
</dbReference>
<evidence type="ECO:0000313" key="6">
    <source>
        <dbReference type="Proteomes" id="UP000001661"/>
    </source>
</evidence>
<dbReference type="Gene3D" id="3.20.20.370">
    <property type="entry name" value="Glycoside hydrolase/deacetylase"/>
    <property type="match status" value="1"/>
</dbReference>
<dbReference type="GO" id="GO:0046872">
    <property type="term" value="F:metal ion binding"/>
    <property type="evidence" value="ECO:0007669"/>
    <property type="project" value="UniProtKB-KW"/>
</dbReference>
<feature type="domain" description="LysM" evidence="4">
    <location>
        <begin position="29"/>
        <end position="73"/>
    </location>
</feature>
<dbReference type="OrthoDB" id="9806342at2"/>
<dbReference type="PANTHER" id="PTHR10587:SF133">
    <property type="entry name" value="CHITIN DEACETYLASE 1-RELATED"/>
    <property type="match status" value="1"/>
</dbReference>
<dbReference type="EMBL" id="CP002105">
    <property type="protein sequence ID" value="ADL12783.1"/>
    <property type="molecule type" value="Genomic_DNA"/>
</dbReference>
<keyword evidence="1" id="KW-0479">Metal-binding</keyword>
<evidence type="ECO:0000259" key="3">
    <source>
        <dbReference type="PROSITE" id="PS51677"/>
    </source>
</evidence>
<dbReference type="InterPro" id="IPR036779">
    <property type="entry name" value="LysM_dom_sf"/>
</dbReference>
<gene>
    <name evidence="5" type="ordered locus">Acear_1268</name>
</gene>
<dbReference type="SMART" id="SM00257">
    <property type="entry name" value="LysM"/>
    <property type="match status" value="1"/>
</dbReference>
<evidence type="ECO:0000256" key="2">
    <source>
        <dbReference type="ARBA" id="ARBA00022801"/>
    </source>
</evidence>
<dbReference type="SUPFAM" id="SSF54106">
    <property type="entry name" value="LysM domain"/>
    <property type="match status" value="1"/>
</dbReference>
<organism evidence="5 6">
    <name type="scientific">Acetohalobium arabaticum (strain ATCC 49924 / DSM 5501 / Z-7288)</name>
    <dbReference type="NCBI Taxonomy" id="574087"/>
    <lineage>
        <taxon>Bacteria</taxon>
        <taxon>Bacillati</taxon>
        <taxon>Bacillota</taxon>
        <taxon>Clostridia</taxon>
        <taxon>Halanaerobiales</taxon>
        <taxon>Halobacteroidaceae</taxon>
        <taxon>Acetohalobium</taxon>
    </lineage>
</organism>
<dbReference type="eggNOG" id="COG1388">
    <property type="taxonomic scope" value="Bacteria"/>
</dbReference>
<dbReference type="KEGG" id="aar:Acear_1268"/>
<name>D9QQJ2_ACEAZ</name>
<dbReference type="InterPro" id="IPR011330">
    <property type="entry name" value="Glyco_hydro/deAcase_b/a-brl"/>
</dbReference>
<dbReference type="GO" id="GO:0016020">
    <property type="term" value="C:membrane"/>
    <property type="evidence" value="ECO:0007669"/>
    <property type="project" value="TreeGrafter"/>
</dbReference>
<dbReference type="PROSITE" id="PS51677">
    <property type="entry name" value="NODB"/>
    <property type="match status" value="1"/>
</dbReference>
<dbReference type="Pfam" id="PF01522">
    <property type="entry name" value="Polysacc_deac_1"/>
    <property type="match status" value="1"/>
</dbReference>
<dbReference type="Gene3D" id="3.10.350.10">
    <property type="entry name" value="LysM domain"/>
    <property type="match status" value="1"/>
</dbReference>
<dbReference type="GO" id="GO:0016810">
    <property type="term" value="F:hydrolase activity, acting on carbon-nitrogen (but not peptide) bonds"/>
    <property type="evidence" value="ECO:0007669"/>
    <property type="project" value="InterPro"/>
</dbReference>
<dbReference type="InterPro" id="IPR050248">
    <property type="entry name" value="Polysacc_deacetylase_ArnD"/>
</dbReference>